<dbReference type="PANTHER" id="PTHR47219:SF9">
    <property type="entry name" value="GTPASE ACTIVATING PROTEIN AND CENTROSOME-ASSOCIATED, ISOFORM B"/>
    <property type="match status" value="1"/>
</dbReference>
<dbReference type="STRING" id="691883.A0A058ZFL6"/>
<evidence type="ECO:0000259" key="2">
    <source>
        <dbReference type="PROSITE" id="PS50086"/>
    </source>
</evidence>
<feature type="compositionally biased region" description="Polar residues" evidence="1">
    <location>
        <begin position="81"/>
        <end position="94"/>
    </location>
</feature>
<feature type="compositionally biased region" description="Low complexity" evidence="1">
    <location>
        <begin position="1036"/>
        <end position="1046"/>
    </location>
</feature>
<feature type="region of interest" description="Disordered" evidence="1">
    <location>
        <begin position="331"/>
        <end position="366"/>
    </location>
</feature>
<dbReference type="GO" id="GO:0005096">
    <property type="term" value="F:GTPase activator activity"/>
    <property type="evidence" value="ECO:0007669"/>
    <property type="project" value="TreeGrafter"/>
</dbReference>
<dbReference type="InterPro" id="IPR000195">
    <property type="entry name" value="Rab-GAP-TBC_dom"/>
</dbReference>
<feature type="compositionally biased region" description="Low complexity" evidence="1">
    <location>
        <begin position="1120"/>
        <end position="1138"/>
    </location>
</feature>
<dbReference type="Proteomes" id="UP000030693">
    <property type="component" value="Unassembled WGS sequence"/>
</dbReference>
<feature type="domain" description="Rab-GAP TBC" evidence="2">
    <location>
        <begin position="618"/>
        <end position="805"/>
    </location>
</feature>
<dbReference type="Gene3D" id="1.10.8.270">
    <property type="entry name" value="putative rabgap domain of human tbc1 domain family member 14 like domains"/>
    <property type="match status" value="1"/>
</dbReference>
<evidence type="ECO:0000313" key="4">
    <source>
        <dbReference type="Proteomes" id="UP000030693"/>
    </source>
</evidence>
<feature type="compositionally biased region" description="Pro residues" evidence="1">
    <location>
        <begin position="944"/>
        <end position="961"/>
    </location>
</feature>
<proteinExistence type="predicted"/>
<dbReference type="OrthoDB" id="294251at2759"/>
<feature type="compositionally biased region" description="Low complexity" evidence="1">
    <location>
        <begin position="50"/>
        <end position="70"/>
    </location>
</feature>
<protein>
    <recommendedName>
        <fullName evidence="2">Rab-GAP TBC domain-containing protein</fullName>
    </recommendedName>
</protein>
<sequence>MQPAAPPCSPCTLRLEISNSRGDIGPPVTPASQAPTPSCPDDRQEPPGPGQQHRQPRQSQGCHQHQQPQQQPQPQPQPQHSDQAGSPEQPTLTVTLVHPLKAHPGLSPVRSVLPLTPTSACLPDPPPGEGTPLLEWPTAGRRRSTDPTPLGTASLTAGLMADDTPPAAGGNSPQAGCLADLPDKDDEPTQWELLDHEDCAPATGAASTPTAPAPASGPAMTPMATVGLMSPPPSAARMGFASPRDLFSPQAHFGAWASPQLVDLRPRMLHSPRIADIQSPVVPPVPQHPTEGMLSIARALGHTYVSDCFGFLVDRDHLQCTCDQLDDGPSVAADGEHRPHRPADCRRHSGASSSPTLPLEAELSPGAGRPMVHPSCQCPEIDICPVHFAPDDALLLMLPLLHAPCERHWCEAGPRCECPSSQEDCALRLAGPTGAPAANCLQCAREAPAAGIHLDRHRAALAPGAAGLLRGLASQPRLGCRDDAGSHSFEHWCRTPGRPGAGAGGLSGRPGDDGGGPGGGPGGSGALGAPDVGVAFPEHMPAPSLMPDFPLTQVFPQGCGFTPLGLRWVRALKPGQYERQFADFTFRPGQHQLPRIHGKVVPGASPSSFLKTASVGAGAGTSASQDELLELVRVILQDIPRTFSTHLLFLDPSGTLATRAGSAAPATGDGWAPGSFPSLWQPLFNLLVSYIHLDLDTGYCQGMSYLAAVLLLHMPEQYAFWCFVALVTSDKHLVGFFDKNLTQLQLKALVFEHVLTAVETELALHLSSHHINPLMYIAGWFMRAFTNLPDWQTCLWCFDRIVLDGWAGLVVIAVAVMQRCKFDLLNLHSINQLLPYLHTLQTEEVHWLNLRRAMSHHRIDLSLVYETNASLMSSPMPAFTESMLLATDCMPSPGPLGSALSPRSTFRQSVSVFDAGPRLPAPAPMAIERTFFGSLTSLFSDTRPAPPASDQPPAAAAPPETPRQSAPRPVPRTLRVDTAADDLPQHAAHAHPQTGLFDRLLSSATPLFKRLATPFGSRVETPLETPADELAASPASGLPSDDLPLAPDSPPVSRVLFAAEGEGIANGTGLGPRRLAAVARQPSSLRDVTTLDLTTEEDGLSGSEPEQADDEDDPGESDSRPGPESPSLLPPSSHAPLSVGSFSVSLGDQQPASPGRRPEEREEAPLLLLQLPDQAGDTAGQLTSVPISQRPRQPAAPLQANYLLRR</sequence>
<feature type="compositionally biased region" description="Polar residues" evidence="1">
    <location>
        <begin position="1140"/>
        <end position="1152"/>
    </location>
</feature>
<dbReference type="InterPro" id="IPR050302">
    <property type="entry name" value="Rab_GAP_TBC_domain"/>
</dbReference>
<feature type="region of interest" description="Disordered" evidence="1">
    <location>
        <begin position="1078"/>
        <end position="1206"/>
    </location>
</feature>
<dbReference type="EMBL" id="KB932202">
    <property type="protein sequence ID" value="KCV72267.1"/>
    <property type="molecule type" value="Genomic_DNA"/>
</dbReference>
<gene>
    <name evidence="3" type="ORF">H696_01664</name>
</gene>
<dbReference type="PROSITE" id="PS50086">
    <property type="entry name" value="TBC_RABGAP"/>
    <property type="match status" value="1"/>
</dbReference>
<dbReference type="eggNOG" id="KOG2221">
    <property type="taxonomic scope" value="Eukaryota"/>
</dbReference>
<feature type="compositionally biased region" description="Basic and acidic residues" evidence="1">
    <location>
        <begin position="334"/>
        <end position="347"/>
    </location>
</feature>
<dbReference type="AlphaFoldDB" id="A0A058ZFL6"/>
<dbReference type="Pfam" id="PF00566">
    <property type="entry name" value="RabGAP-TBC"/>
    <property type="match status" value="1"/>
</dbReference>
<feature type="region of interest" description="Disordered" evidence="1">
    <location>
        <begin position="938"/>
        <end position="970"/>
    </location>
</feature>
<feature type="compositionally biased region" description="Gly residues" evidence="1">
    <location>
        <begin position="500"/>
        <end position="526"/>
    </location>
</feature>
<dbReference type="SMART" id="SM00164">
    <property type="entry name" value="TBC"/>
    <property type="match status" value="1"/>
</dbReference>
<reference evidence="3" key="1">
    <citation type="submission" date="2013-04" db="EMBL/GenBank/DDBJ databases">
        <title>The Genome Sequence of Fonticula alba ATCC 38817.</title>
        <authorList>
            <consortium name="The Broad Institute Genomics Platform"/>
            <person name="Russ C."/>
            <person name="Cuomo C."/>
            <person name="Burger G."/>
            <person name="Gray M.W."/>
            <person name="Holland P.W.H."/>
            <person name="King N."/>
            <person name="Lang F.B.F."/>
            <person name="Roger A.J."/>
            <person name="Ruiz-Trillo I."/>
            <person name="Brown M."/>
            <person name="Walker B."/>
            <person name="Young S."/>
            <person name="Zeng Q."/>
            <person name="Gargeya S."/>
            <person name="Fitzgerald M."/>
            <person name="Haas B."/>
            <person name="Abouelleil A."/>
            <person name="Allen A.W."/>
            <person name="Alvarado L."/>
            <person name="Arachchi H.M."/>
            <person name="Berlin A.M."/>
            <person name="Chapman S.B."/>
            <person name="Gainer-Dewar J."/>
            <person name="Goldberg J."/>
            <person name="Griggs A."/>
            <person name="Gujja S."/>
            <person name="Hansen M."/>
            <person name="Howarth C."/>
            <person name="Imamovic A."/>
            <person name="Ireland A."/>
            <person name="Larimer J."/>
            <person name="McCowan C."/>
            <person name="Murphy C."/>
            <person name="Pearson M."/>
            <person name="Poon T.W."/>
            <person name="Priest M."/>
            <person name="Roberts A."/>
            <person name="Saif S."/>
            <person name="Shea T."/>
            <person name="Sisk P."/>
            <person name="Sykes S."/>
            <person name="Wortman J."/>
            <person name="Nusbaum C."/>
            <person name="Birren B."/>
        </authorList>
    </citation>
    <scope>NUCLEOTIDE SEQUENCE [LARGE SCALE GENOMIC DNA]</scope>
    <source>
        <strain evidence="3">ATCC 38817</strain>
    </source>
</reference>
<dbReference type="SUPFAM" id="SSF47923">
    <property type="entry name" value="Ypt/Rab-GAP domain of gyp1p"/>
    <property type="match status" value="2"/>
</dbReference>
<dbReference type="PANTHER" id="PTHR47219">
    <property type="entry name" value="RAB GTPASE-ACTIVATING PROTEIN 1-LIKE"/>
    <property type="match status" value="1"/>
</dbReference>
<dbReference type="RefSeq" id="XP_009493845.1">
    <property type="nucleotide sequence ID" value="XM_009495570.1"/>
</dbReference>
<feature type="compositionally biased region" description="Low complexity" evidence="1">
    <location>
        <begin position="1165"/>
        <end position="1177"/>
    </location>
</feature>
<feature type="compositionally biased region" description="Polar residues" evidence="1">
    <location>
        <begin position="1180"/>
        <end position="1191"/>
    </location>
</feature>
<evidence type="ECO:0000313" key="3">
    <source>
        <dbReference type="EMBL" id="KCV72267.1"/>
    </source>
</evidence>
<organism evidence="3">
    <name type="scientific">Fonticula alba</name>
    <name type="common">Slime mold</name>
    <dbReference type="NCBI Taxonomy" id="691883"/>
    <lineage>
        <taxon>Eukaryota</taxon>
        <taxon>Rotosphaerida</taxon>
        <taxon>Fonticulaceae</taxon>
        <taxon>Fonticula</taxon>
    </lineage>
</organism>
<feature type="compositionally biased region" description="Acidic residues" evidence="1">
    <location>
        <begin position="1106"/>
        <end position="1116"/>
    </location>
</feature>
<dbReference type="InterPro" id="IPR035969">
    <property type="entry name" value="Rab-GAP_TBC_sf"/>
</dbReference>
<keyword evidence="4" id="KW-1185">Reference proteome</keyword>
<feature type="region of interest" description="Disordered" evidence="1">
    <location>
        <begin position="200"/>
        <end position="219"/>
    </location>
</feature>
<feature type="region of interest" description="Disordered" evidence="1">
    <location>
        <begin position="1030"/>
        <end position="1051"/>
    </location>
</feature>
<name>A0A058ZFL6_FONAL</name>
<feature type="region of interest" description="Disordered" evidence="1">
    <location>
        <begin position="1"/>
        <end position="188"/>
    </location>
</feature>
<dbReference type="Gene3D" id="1.10.472.80">
    <property type="entry name" value="Ypt/Rab-GAP domain of gyp1p, domain 3"/>
    <property type="match status" value="1"/>
</dbReference>
<evidence type="ECO:0000256" key="1">
    <source>
        <dbReference type="SAM" id="MobiDB-lite"/>
    </source>
</evidence>
<dbReference type="GeneID" id="20526389"/>
<accession>A0A058ZFL6</accession>
<feature type="region of interest" description="Disordered" evidence="1">
    <location>
        <begin position="500"/>
        <end position="535"/>
    </location>
</feature>
<dbReference type="GO" id="GO:0031267">
    <property type="term" value="F:small GTPase binding"/>
    <property type="evidence" value="ECO:0007669"/>
    <property type="project" value="TreeGrafter"/>
</dbReference>